<dbReference type="SMART" id="SM00969">
    <property type="entry name" value="SOCS_box"/>
    <property type="match status" value="1"/>
</dbReference>
<dbReference type="GO" id="GO:0016567">
    <property type="term" value="P:protein ubiquitination"/>
    <property type="evidence" value="ECO:0007669"/>
    <property type="project" value="UniProtKB-UniPathway"/>
</dbReference>
<dbReference type="SUPFAM" id="SSF48403">
    <property type="entry name" value="Ankyrin repeat"/>
    <property type="match status" value="1"/>
</dbReference>
<keyword evidence="6" id="KW-1133">Transmembrane helix</keyword>
<comment type="similarity">
    <text evidence="2">Belongs to the ankyrin SOCS box (ASB) family.</text>
</comment>
<feature type="transmembrane region" description="Helical" evidence="6">
    <location>
        <begin position="165"/>
        <end position="187"/>
    </location>
</feature>
<accession>A0A8K0EZ43</accession>
<dbReference type="FunFam" id="1.10.750.20:FF:000001">
    <property type="entry name" value="Ankyrin repeat and SOCS box containing 1"/>
    <property type="match status" value="1"/>
</dbReference>
<evidence type="ECO:0000313" key="9">
    <source>
        <dbReference type="Proteomes" id="UP000838412"/>
    </source>
</evidence>
<keyword evidence="6" id="KW-0472">Membrane</keyword>
<dbReference type="Pfam" id="PF07525">
    <property type="entry name" value="SOCS_box"/>
    <property type="match status" value="1"/>
</dbReference>
<evidence type="ECO:0000256" key="2">
    <source>
        <dbReference type="ARBA" id="ARBA00005949"/>
    </source>
</evidence>
<dbReference type="Proteomes" id="UP000838412">
    <property type="component" value="Chromosome 6"/>
</dbReference>
<dbReference type="FunFam" id="1.25.40.20:FF:000016">
    <property type="entry name" value="Ankyrin repeat and SOCS box containing 5"/>
    <property type="match status" value="1"/>
</dbReference>
<dbReference type="PRINTS" id="PR01415">
    <property type="entry name" value="ANKYRIN"/>
</dbReference>
<dbReference type="UniPathway" id="UPA00143"/>
<evidence type="ECO:0000256" key="6">
    <source>
        <dbReference type="SAM" id="Phobius"/>
    </source>
</evidence>
<evidence type="ECO:0000259" key="7">
    <source>
        <dbReference type="PROSITE" id="PS50225"/>
    </source>
</evidence>
<evidence type="ECO:0000256" key="3">
    <source>
        <dbReference type="ARBA" id="ARBA00022737"/>
    </source>
</evidence>
<reference evidence="8" key="1">
    <citation type="submission" date="2022-01" db="EMBL/GenBank/DDBJ databases">
        <authorList>
            <person name="Braso-Vives M."/>
        </authorList>
    </citation>
    <scope>NUCLEOTIDE SEQUENCE</scope>
</reference>
<dbReference type="EMBL" id="OV696691">
    <property type="protein sequence ID" value="CAH1268501.1"/>
    <property type="molecule type" value="Genomic_DNA"/>
</dbReference>
<feature type="repeat" description="ANK" evidence="5">
    <location>
        <begin position="454"/>
        <end position="486"/>
    </location>
</feature>
<feature type="transmembrane region" description="Helical" evidence="6">
    <location>
        <begin position="27"/>
        <end position="56"/>
    </location>
</feature>
<feature type="repeat" description="ANK" evidence="5">
    <location>
        <begin position="486"/>
        <end position="518"/>
    </location>
</feature>
<evidence type="ECO:0000313" key="8">
    <source>
        <dbReference type="EMBL" id="CAH1268501.1"/>
    </source>
</evidence>
<dbReference type="PANTHER" id="PTHR24136">
    <property type="entry name" value="SOWAH (DROSOPHILA) HOMOLOG"/>
    <property type="match status" value="1"/>
</dbReference>
<dbReference type="InterPro" id="IPR002110">
    <property type="entry name" value="Ankyrin_rpt"/>
</dbReference>
<feature type="transmembrane region" description="Helical" evidence="6">
    <location>
        <begin position="117"/>
        <end position="145"/>
    </location>
</feature>
<keyword evidence="6" id="KW-0812">Transmembrane</keyword>
<dbReference type="GO" id="GO:0045732">
    <property type="term" value="P:positive regulation of protein catabolic process"/>
    <property type="evidence" value="ECO:0007669"/>
    <property type="project" value="TreeGrafter"/>
</dbReference>
<feature type="repeat" description="ANK" evidence="5">
    <location>
        <begin position="323"/>
        <end position="355"/>
    </location>
</feature>
<dbReference type="InterPro" id="IPR001496">
    <property type="entry name" value="SOCS_box"/>
</dbReference>
<keyword evidence="3" id="KW-0677">Repeat</keyword>
<dbReference type="PROSITE" id="PS50225">
    <property type="entry name" value="SOCS"/>
    <property type="match status" value="1"/>
</dbReference>
<organism evidence="8 9">
    <name type="scientific">Branchiostoma lanceolatum</name>
    <name type="common">Common lancelet</name>
    <name type="synonym">Amphioxus lanceolatum</name>
    <dbReference type="NCBI Taxonomy" id="7740"/>
    <lineage>
        <taxon>Eukaryota</taxon>
        <taxon>Metazoa</taxon>
        <taxon>Chordata</taxon>
        <taxon>Cephalochordata</taxon>
        <taxon>Leptocardii</taxon>
        <taxon>Amphioxiformes</taxon>
        <taxon>Branchiostomatidae</taxon>
        <taxon>Branchiostoma</taxon>
    </lineage>
</organism>
<dbReference type="PROSITE" id="PS50297">
    <property type="entry name" value="ANK_REP_REGION"/>
    <property type="match status" value="6"/>
</dbReference>
<keyword evidence="9" id="KW-1185">Reference proteome</keyword>
<comment type="pathway">
    <text evidence="1">Protein modification; protein ubiquitination.</text>
</comment>
<dbReference type="InterPro" id="IPR051573">
    <property type="entry name" value="Ankyrin-SOCS_box_domain"/>
</dbReference>
<dbReference type="InterPro" id="IPR036036">
    <property type="entry name" value="SOCS_box-like_dom_sf"/>
</dbReference>
<evidence type="ECO:0000256" key="1">
    <source>
        <dbReference type="ARBA" id="ARBA00004906"/>
    </source>
</evidence>
<dbReference type="OrthoDB" id="3246549at2759"/>
<dbReference type="PROSITE" id="PS50088">
    <property type="entry name" value="ANK_REPEAT"/>
    <property type="match status" value="8"/>
</dbReference>
<dbReference type="Gene3D" id="1.25.40.20">
    <property type="entry name" value="Ankyrin repeat-containing domain"/>
    <property type="match status" value="2"/>
</dbReference>
<feature type="repeat" description="ANK" evidence="5">
    <location>
        <begin position="356"/>
        <end position="388"/>
    </location>
</feature>
<protein>
    <submittedName>
        <fullName evidence="8">ASB5 protein</fullName>
    </submittedName>
</protein>
<sequence length="586" mass="65602">MVKFGPAGAGVSVREGQFNPQVARDLFFYYSTVLLALFCFRILIKVSLCLFQYYYVVRENRRLAKKIYKDIHKDVGGGWKASLQCCYNDRHAREGLHVPGLPSATMSRRDYDIERDVAVNLIVLAALLCFRLLIKASLCVFQYVYVVRENRKEAKRINALLHGNIVLYTSVRIFFRCVLHHCTIMFAADQCLSQKRNTILDIGMLLGFILFLLVVYVAVRVVLECVFYHCSLFYDLYSLYGRDGILLNGTWADRYPLHDAACCGQVLLLQKLVQEGANVNARTLNSFTPLHDACLGGHPGCVKILIGAGAQVGSCRICRSSYEESYLLHDAAANGQAHVLRTLIEQGANVNFRTPDWCMPLHEACLGGHFHCAQALIKAGAKLNPRTIDGDTPLTFACSRGSVSCVKLLLNHGISPDPGLFTKSPLHEACFNGRHEVVEVLIDAGADVETVESQYGDPLHVVCSRNFPECAELLLRAGADVDATKNYETALHVAAKVGSPEVVQVLLEYGANINAKDISKQRPLDLTDPGSEVRKILTYRDAHPSHLMQLCRLRIRHLLGRERVKFVQLLRLPPLLQDYVLYKFFK</sequence>
<keyword evidence="4 5" id="KW-0040">ANK repeat</keyword>
<feature type="transmembrane region" description="Helical" evidence="6">
    <location>
        <begin position="199"/>
        <end position="223"/>
    </location>
</feature>
<evidence type="ECO:0000256" key="4">
    <source>
        <dbReference type="ARBA" id="ARBA00023043"/>
    </source>
</evidence>
<dbReference type="Pfam" id="PF12796">
    <property type="entry name" value="Ank_2"/>
    <property type="match status" value="3"/>
</dbReference>
<dbReference type="PANTHER" id="PTHR24136:SF15">
    <property type="entry name" value="ANK_REP_REGION DOMAIN-CONTAINING PROTEIN"/>
    <property type="match status" value="1"/>
</dbReference>
<dbReference type="InterPro" id="IPR036770">
    <property type="entry name" value="Ankyrin_rpt-contain_sf"/>
</dbReference>
<evidence type="ECO:0000256" key="5">
    <source>
        <dbReference type="PROSITE-ProRule" id="PRU00023"/>
    </source>
</evidence>
<dbReference type="AlphaFoldDB" id="A0A8K0EZ43"/>
<dbReference type="Gene3D" id="1.10.750.20">
    <property type="entry name" value="SOCS box"/>
    <property type="match status" value="1"/>
</dbReference>
<dbReference type="SMART" id="SM00248">
    <property type="entry name" value="ANK"/>
    <property type="match status" value="8"/>
</dbReference>
<proteinExistence type="inferred from homology"/>
<name>A0A8K0EZ43_BRALA</name>
<gene>
    <name evidence="8" type="primary">ASB5</name>
    <name evidence="8" type="ORF">BLAG_LOCUS21421</name>
</gene>
<feature type="repeat" description="ANK" evidence="5">
    <location>
        <begin position="389"/>
        <end position="417"/>
    </location>
</feature>
<dbReference type="SUPFAM" id="SSF158235">
    <property type="entry name" value="SOCS box-like"/>
    <property type="match status" value="1"/>
</dbReference>
<feature type="repeat" description="ANK" evidence="5">
    <location>
        <begin position="252"/>
        <end position="284"/>
    </location>
</feature>
<feature type="repeat" description="ANK" evidence="5">
    <location>
        <begin position="285"/>
        <end position="312"/>
    </location>
</feature>
<feature type="repeat" description="ANK" evidence="5">
    <location>
        <begin position="421"/>
        <end position="453"/>
    </location>
</feature>
<dbReference type="GO" id="GO:0035556">
    <property type="term" value="P:intracellular signal transduction"/>
    <property type="evidence" value="ECO:0007669"/>
    <property type="project" value="InterPro"/>
</dbReference>
<feature type="domain" description="SOCS box" evidence="7">
    <location>
        <begin position="532"/>
        <end position="586"/>
    </location>
</feature>